<gene>
    <name evidence="3" type="ORF">ABS642_10135</name>
</gene>
<keyword evidence="2 3" id="KW-0326">Glycosidase</keyword>
<dbReference type="GO" id="GO:0004557">
    <property type="term" value="F:alpha-galactosidase activity"/>
    <property type="evidence" value="ECO:0007669"/>
    <property type="project" value="UniProtKB-EC"/>
</dbReference>
<organism evidence="3">
    <name type="scientific">Microbacterium sp. A8/3-1</name>
    <dbReference type="NCBI Taxonomy" id="3160749"/>
    <lineage>
        <taxon>Bacteria</taxon>
        <taxon>Bacillati</taxon>
        <taxon>Actinomycetota</taxon>
        <taxon>Actinomycetes</taxon>
        <taxon>Micrococcales</taxon>
        <taxon>Microbacteriaceae</taxon>
        <taxon>Microbacterium</taxon>
    </lineage>
</organism>
<name>A0AAU7W0T6_9MICO</name>
<dbReference type="SUPFAM" id="SSF51445">
    <property type="entry name" value="(Trans)glycosidases"/>
    <property type="match status" value="1"/>
</dbReference>
<dbReference type="InterPro" id="IPR050985">
    <property type="entry name" value="Alpha-glycosidase_related"/>
</dbReference>
<protein>
    <submittedName>
        <fullName evidence="3">Alpha-galactosidase</fullName>
        <ecNumber evidence="3">3.2.1.22</ecNumber>
    </submittedName>
</protein>
<dbReference type="RefSeq" id="WP_350353227.1">
    <property type="nucleotide sequence ID" value="NZ_CP158357.1"/>
</dbReference>
<dbReference type="InterPro" id="IPR038417">
    <property type="entry name" value="Alpga-gal_N_sf"/>
</dbReference>
<dbReference type="Pfam" id="PF02065">
    <property type="entry name" value="Melibiase"/>
    <property type="match status" value="1"/>
</dbReference>
<dbReference type="Gene3D" id="3.20.20.70">
    <property type="entry name" value="Aldolase class I"/>
    <property type="match status" value="1"/>
</dbReference>
<dbReference type="PRINTS" id="PR00743">
    <property type="entry name" value="GLHYDRLASE36"/>
</dbReference>
<evidence type="ECO:0000256" key="1">
    <source>
        <dbReference type="ARBA" id="ARBA00022801"/>
    </source>
</evidence>
<dbReference type="InterPro" id="IPR002252">
    <property type="entry name" value="Glyco_hydro_36"/>
</dbReference>
<dbReference type="Gene3D" id="2.70.98.60">
    <property type="entry name" value="alpha-galactosidase from lactobacil brevis"/>
    <property type="match status" value="1"/>
</dbReference>
<dbReference type="EMBL" id="CP158357">
    <property type="protein sequence ID" value="XBX80425.1"/>
    <property type="molecule type" value="Genomic_DNA"/>
</dbReference>
<dbReference type="AlphaFoldDB" id="A0AAU7W0T6"/>
<dbReference type="GO" id="GO:0016052">
    <property type="term" value="P:carbohydrate catabolic process"/>
    <property type="evidence" value="ECO:0007669"/>
    <property type="project" value="InterPro"/>
</dbReference>
<evidence type="ECO:0000256" key="2">
    <source>
        <dbReference type="ARBA" id="ARBA00023295"/>
    </source>
</evidence>
<keyword evidence="1 3" id="KW-0378">Hydrolase</keyword>
<dbReference type="CDD" id="cd14791">
    <property type="entry name" value="GH36"/>
    <property type="match status" value="1"/>
</dbReference>
<dbReference type="EC" id="3.2.1.22" evidence="3"/>
<dbReference type="InterPro" id="IPR017853">
    <property type="entry name" value="GH"/>
</dbReference>
<sequence>MPEALGRPGDDVLVWGDDALELVFAIGRDAPVSLIGLRAPGASRTGAAVLAPALRQPLVEISAFGHGRFPGGFRNVDTVIGARLRHESHVVEKHTLRIRQRDEETGLAVTSVFEVTPGVGGFRTWSEVSYAPSPAGGVEAASIVLDFLSTFATGAFLTEAPDVEGFQLASAANDWVSEGRWSTRSLRDSGLARIDRDLQHHPPRSRIHVADRGSWSSGEHVPTAALLAESGDYALAWQIEHNGPWGFEIGETRHGAYLLLTGPTDQDNQWSVRLRPGDSFTSVPASVVVASGGMDEVLARMTSQRRAVRHVRAADRRLPVVFNDYMNTLMGDPTTEKLLPLIDAAAAAGVDIFCIDAGWYADGSWWDSVGEWRPAARRFPGGIEEVIDRIRSHGMVAGLWLEPEVIGVRSPLAVASSGRALPDSAFFSRGGVRLAEHGRHLLDLRDPAARGHVDAVVDRLVADYGIGFIKMDDNTMTGPGTDAGGLAPGAGLLEHNRALLAVIDGWQARHPELLIESCASGAMRLDQAMLSRLHLQSTSDQQDPVMYATIAAAAPAAILPEQAGNWAYPVAGSSREEMVFALVNGILGRLYLSGYLNRMTADEQALVRAAVDAHRRVLTTIERAVPFWPLGLPAWETPWVALGLREPAGSALVSLWRRPGAADEVVIPLPFHRGEEIEVEPFFPDSADGWSWRWDAAAGELAVTVAVPAPTARVLRVTRTSPAPSPERTPDDQ</sequence>
<proteinExistence type="predicted"/>
<accession>A0AAU7W0T6</accession>
<dbReference type="PANTHER" id="PTHR43053">
    <property type="entry name" value="GLYCOSIDASE FAMILY 31"/>
    <property type="match status" value="1"/>
</dbReference>
<dbReference type="InterPro" id="IPR013785">
    <property type="entry name" value="Aldolase_TIM"/>
</dbReference>
<dbReference type="PANTHER" id="PTHR43053:SF3">
    <property type="entry name" value="ALPHA-GALACTOSIDASE C-RELATED"/>
    <property type="match status" value="1"/>
</dbReference>
<reference evidence="3" key="1">
    <citation type="submission" date="2024-06" db="EMBL/GenBank/DDBJ databases">
        <title>Draft genome sequence of Microbacterium sp. strain A8/3-1, isolated from Oxytropis tragacanthoides Fisch. ex DC. Root nodules in the Altai region of Russia.</title>
        <authorList>
            <person name="Sazanova A."/>
            <person name="Guro P."/>
            <person name="Kuznetsova I."/>
            <person name="Belimov A."/>
            <person name="Safronova V."/>
        </authorList>
    </citation>
    <scope>NUCLEOTIDE SEQUENCE</scope>
    <source>
        <strain evidence="3">A8/3-1</strain>
    </source>
</reference>
<evidence type="ECO:0000313" key="3">
    <source>
        <dbReference type="EMBL" id="XBX80425.1"/>
    </source>
</evidence>